<accession>A0AAD5DP66</accession>
<dbReference type="Proteomes" id="UP001205105">
    <property type="component" value="Unassembled WGS sequence"/>
</dbReference>
<evidence type="ECO:0000313" key="2">
    <source>
        <dbReference type="Proteomes" id="UP001205105"/>
    </source>
</evidence>
<evidence type="ECO:0000313" key="1">
    <source>
        <dbReference type="EMBL" id="KAI7837929.1"/>
    </source>
</evidence>
<organism evidence="1 2">
    <name type="scientific">Chlorella ohadii</name>
    <dbReference type="NCBI Taxonomy" id="2649997"/>
    <lineage>
        <taxon>Eukaryota</taxon>
        <taxon>Viridiplantae</taxon>
        <taxon>Chlorophyta</taxon>
        <taxon>core chlorophytes</taxon>
        <taxon>Trebouxiophyceae</taxon>
        <taxon>Chlorellales</taxon>
        <taxon>Chlorellaceae</taxon>
        <taxon>Chlorella clade</taxon>
        <taxon>Chlorella</taxon>
    </lineage>
</organism>
<dbReference type="EMBL" id="JADXDR010000139">
    <property type="protein sequence ID" value="KAI7837929.1"/>
    <property type="molecule type" value="Genomic_DNA"/>
</dbReference>
<comment type="caution">
    <text evidence="1">The sequence shown here is derived from an EMBL/GenBank/DDBJ whole genome shotgun (WGS) entry which is preliminary data.</text>
</comment>
<reference evidence="1" key="1">
    <citation type="submission" date="2020-11" db="EMBL/GenBank/DDBJ databases">
        <title>Chlorella ohadii genome sequencing and assembly.</title>
        <authorList>
            <person name="Murik O."/>
            <person name="Treves H."/>
            <person name="Kedem I."/>
            <person name="Shotland Y."/>
            <person name="Kaplan A."/>
        </authorList>
    </citation>
    <scope>NUCLEOTIDE SEQUENCE</scope>
    <source>
        <strain evidence="1">1</strain>
    </source>
</reference>
<proteinExistence type="predicted"/>
<dbReference type="AlphaFoldDB" id="A0AAD5DP66"/>
<name>A0AAD5DP66_9CHLO</name>
<sequence>MSLITKGLDILSARLGLKRSRPASEEAPPPHIRPSASQCTEEQAMQELGRCSLHTGGSGSMESALKRSRLVKTDPEAGSSAIPGASGQASLPFATAFDNPLFDSDNSEDEDEFPLMAGGSQVAGEENAGWLGNITLPGGSASPPLRRLQPPGGCGAQGRSLWHSSPSPLLGSSGIKPFAGIPSSSEVGGTRILADLLPAFKREVQSPLVLSALCSLERQRLHPLGADDEDFFDSIEGTCAGLLVLCRRARIGCEELSAELLLTLLWLMESCESQYRNELSICLKSYLRFHPGAYYMREGLRRRMVALQAQVLGCCGWRVLLLDCSPVLASTALQVLERCGWRVLLRDREELRAAMKELESDRSSNYPRFCPPPHSFTRLCDHIADCAEDGVLPLGSLPLAGSPHSPHAAAAVSGAVAAAQGCSLSGEVGIDGEPSPLICASEAAAAGLGGGHWEGNAGAAGTAAGDGTALGKFAAVPHIVTQAAVEGLRARSALVAR</sequence>
<protein>
    <submittedName>
        <fullName evidence="1">Uncharacterized protein</fullName>
    </submittedName>
</protein>
<keyword evidence="2" id="KW-1185">Reference proteome</keyword>
<gene>
    <name evidence="1" type="ORF">COHA_008235</name>
</gene>